<dbReference type="AlphaFoldDB" id="A0A151T6Y1"/>
<dbReference type="Proteomes" id="UP000075243">
    <property type="component" value="Chromosome 8"/>
</dbReference>
<reference evidence="2 3" key="1">
    <citation type="journal article" date="2012" name="Nat. Biotechnol.">
        <title>Draft genome sequence of pigeonpea (Cajanus cajan), an orphan legume crop of resource-poor farmers.</title>
        <authorList>
            <person name="Varshney R.K."/>
            <person name="Chen W."/>
            <person name="Li Y."/>
            <person name="Bharti A.K."/>
            <person name="Saxena R.K."/>
            <person name="Schlueter J.A."/>
            <person name="Donoghue M.T."/>
            <person name="Azam S."/>
            <person name="Fan G."/>
            <person name="Whaley A.M."/>
            <person name="Farmer A.D."/>
            <person name="Sheridan J."/>
            <person name="Iwata A."/>
            <person name="Tuteja R."/>
            <person name="Penmetsa R.V."/>
            <person name="Wu W."/>
            <person name="Upadhyaya H.D."/>
            <person name="Yang S.P."/>
            <person name="Shah T."/>
            <person name="Saxena K.B."/>
            <person name="Michael T."/>
            <person name="McCombie W.R."/>
            <person name="Yang B."/>
            <person name="Zhang G."/>
            <person name="Yang H."/>
            <person name="Wang J."/>
            <person name="Spillane C."/>
            <person name="Cook D.R."/>
            <person name="May G.D."/>
            <person name="Xu X."/>
            <person name="Jackson S.A."/>
        </authorList>
    </citation>
    <scope>NUCLEOTIDE SEQUENCE [LARGE SCALE GENOMIC DNA]</scope>
    <source>
        <strain evidence="3">cv. Asha</strain>
    </source>
</reference>
<protein>
    <submittedName>
        <fullName evidence="2">Uncharacterized protein</fullName>
    </submittedName>
</protein>
<dbReference type="Gramene" id="C.cajan_16827.t">
    <property type="protein sequence ID" value="C.cajan_16827.t.cds1"/>
    <property type="gene ID" value="C.cajan_16827"/>
</dbReference>
<name>A0A151T6Y1_CAJCA</name>
<sequence length="74" mass="8228">MGTEAASWADQWSEGGVEHHGTRSQKYTNTNKKKNSSLEKVKAAARIGVQKIKIGASICVTWIKNQLKKKRTSK</sequence>
<accession>A0A151T6Y1</accession>
<evidence type="ECO:0000313" key="2">
    <source>
        <dbReference type="EMBL" id="KYP62774.1"/>
    </source>
</evidence>
<gene>
    <name evidence="2" type="ORF">KK1_017324</name>
</gene>
<dbReference type="PANTHER" id="PTHR33386:SF26">
    <property type="entry name" value="ANKYRIN REPEAT PROTEIN"/>
    <property type="match status" value="1"/>
</dbReference>
<dbReference type="PANTHER" id="PTHR33386">
    <property type="entry name" value="OS02G0740600 PROTEIN"/>
    <property type="match status" value="1"/>
</dbReference>
<feature type="region of interest" description="Disordered" evidence="1">
    <location>
        <begin position="1"/>
        <end position="35"/>
    </location>
</feature>
<proteinExistence type="predicted"/>
<dbReference type="EMBL" id="CM003610">
    <property type="protein sequence ID" value="KYP62774.1"/>
    <property type="molecule type" value="Genomic_DNA"/>
</dbReference>
<dbReference type="OMA" id="SICVTWI"/>
<keyword evidence="3" id="KW-1185">Reference proteome</keyword>
<organism evidence="2 3">
    <name type="scientific">Cajanus cajan</name>
    <name type="common">Pigeon pea</name>
    <name type="synonym">Cajanus indicus</name>
    <dbReference type="NCBI Taxonomy" id="3821"/>
    <lineage>
        <taxon>Eukaryota</taxon>
        <taxon>Viridiplantae</taxon>
        <taxon>Streptophyta</taxon>
        <taxon>Embryophyta</taxon>
        <taxon>Tracheophyta</taxon>
        <taxon>Spermatophyta</taxon>
        <taxon>Magnoliopsida</taxon>
        <taxon>eudicotyledons</taxon>
        <taxon>Gunneridae</taxon>
        <taxon>Pentapetalae</taxon>
        <taxon>rosids</taxon>
        <taxon>fabids</taxon>
        <taxon>Fabales</taxon>
        <taxon>Fabaceae</taxon>
        <taxon>Papilionoideae</taxon>
        <taxon>50 kb inversion clade</taxon>
        <taxon>NPAAA clade</taxon>
        <taxon>indigoferoid/millettioid clade</taxon>
        <taxon>Phaseoleae</taxon>
        <taxon>Cajanus</taxon>
    </lineage>
</organism>
<evidence type="ECO:0000256" key="1">
    <source>
        <dbReference type="SAM" id="MobiDB-lite"/>
    </source>
</evidence>
<evidence type="ECO:0000313" key="3">
    <source>
        <dbReference type="Proteomes" id="UP000075243"/>
    </source>
</evidence>